<dbReference type="GO" id="GO:0003341">
    <property type="term" value="P:cilium movement"/>
    <property type="evidence" value="ECO:0007669"/>
    <property type="project" value="UniProtKB-ARBA"/>
</dbReference>
<name>R7USI4_CAPTE</name>
<keyword evidence="2" id="KW-0963">Cytoplasm</keyword>
<accession>R7USI4</accession>
<gene>
    <name evidence="15" type="ORF">CAPTEDRAFT_115634</name>
</gene>
<dbReference type="InterPro" id="IPR055439">
    <property type="entry name" value="Beta-prop_EML_1st"/>
</dbReference>
<comment type="function">
    <text evidence="10">Flagellar protein involved in sperm flagellum axoneme organization and function.</text>
</comment>
<evidence type="ECO:0000256" key="7">
    <source>
        <dbReference type="ARBA" id="ARBA00023069"/>
    </source>
</evidence>
<evidence type="ECO:0000256" key="1">
    <source>
        <dbReference type="ARBA" id="ARBA00004611"/>
    </source>
</evidence>
<keyword evidence="6 13" id="KW-0175">Coiled coil</keyword>
<evidence type="ECO:0000256" key="3">
    <source>
        <dbReference type="ARBA" id="ARBA00022574"/>
    </source>
</evidence>
<dbReference type="SUPFAM" id="SSF82171">
    <property type="entry name" value="DPP6 N-terminal domain-like"/>
    <property type="match status" value="1"/>
</dbReference>
<keyword evidence="17" id="KW-1185">Reference proteome</keyword>
<keyword evidence="5" id="KW-0282">Flagellum</keyword>
<evidence type="ECO:0000313" key="17">
    <source>
        <dbReference type="Proteomes" id="UP000014760"/>
    </source>
</evidence>
<evidence type="ECO:0000256" key="11">
    <source>
        <dbReference type="ARBA" id="ARBA00060934"/>
    </source>
</evidence>
<evidence type="ECO:0000256" key="13">
    <source>
        <dbReference type="SAM" id="Coils"/>
    </source>
</evidence>
<evidence type="ECO:0000256" key="2">
    <source>
        <dbReference type="ARBA" id="ARBA00022490"/>
    </source>
</evidence>
<evidence type="ECO:0000256" key="10">
    <source>
        <dbReference type="ARBA" id="ARBA00055223"/>
    </source>
</evidence>
<evidence type="ECO:0000259" key="14">
    <source>
        <dbReference type="Pfam" id="PF23409"/>
    </source>
</evidence>
<reference evidence="17" key="1">
    <citation type="submission" date="2012-12" db="EMBL/GenBank/DDBJ databases">
        <authorList>
            <person name="Hellsten U."/>
            <person name="Grimwood J."/>
            <person name="Chapman J.A."/>
            <person name="Shapiro H."/>
            <person name="Aerts A."/>
            <person name="Otillar R.P."/>
            <person name="Terry A.Y."/>
            <person name="Boore J.L."/>
            <person name="Simakov O."/>
            <person name="Marletaz F."/>
            <person name="Cho S.-J."/>
            <person name="Edsinger-Gonzales E."/>
            <person name="Havlak P."/>
            <person name="Kuo D.-H."/>
            <person name="Larsson T."/>
            <person name="Lv J."/>
            <person name="Arendt D."/>
            <person name="Savage R."/>
            <person name="Osoegawa K."/>
            <person name="de Jong P."/>
            <person name="Lindberg D.R."/>
            <person name="Seaver E.C."/>
            <person name="Weisblat D.A."/>
            <person name="Putnam N.H."/>
            <person name="Grigoriev I.V."/>
            <person name="Rokhsar D.S."/>
        </authorList>
    </citation>
    <scope>NUCLEOTIDE SEQUENCE</scope>
    <source>
        <strain evidence="17">I ESC-2004</strain>
    </source>
</reference>
<dbReference type="InterPro" id="IPR011047">
    <property type="entry name" value="Quinoprotein_ADH-like_sf"/>
</dbReference>
<evidence type="ECO:0000313" key="15">
    <source>
        <dbReference type="EMBL" id="ELU09474.1"/>
    </source>
</evidence>
<dbReference type="Proteomes" id="UP000014760">
    <property type="component" value="Unassembled WGS sequence"/>
</dbReference>
<evidence type="ECO:0000256" key="4">
    <source>
        <dbReference type="ARBA" id="ARBA00022737"/>
    </source>
</evidence>
<dbReference type="Gene3D" id="2.130.10.10">
    <property type="entry name" value="YVTN repeat-like/Quinoprotein amine dehydrogenase"/>
    <property type="match status" value="3"/>
</dbReference>
<dbReference type="PANTHER" id="PTHR14885">
    <property type="entry name" value="CILIA- AND FLAGELLA-ASSOCIATED PROTEIN 43-RELATED"/>
    <property type="match status" value="1"/>
</dbReference>
<reference evidence="16" key="3">
    <citation type="submission" date="2015-06" db="UniProtKB">
        <authorList>
            <consortium name="EnsemblMetazoa"/>
        </authorList>
    </citation>
    <scope>IDENTIFICATION</scope>
</reference>
<dbReference type="STRING" id="283909.R7USI4"/>
<dbReference type="EMBL" id="AMQN01000988">
    <property type="status" value="NOT_ANNOTATED_CDS"/>
    <property type="molecule type" value="Genomic_DNA"/>
</dbReference>
<keyword evidence="8" id="KW-0206">Cytoskeleton</keyword>
<dbReference type="InterPro" id="IPR015943">
    <property type="entry name" value="WD40/YVTN_repeat-like_dom_sf"/>
</dbReference>
<evidence type="ECO:0000256" key="9">
    <source>
        <dbReference type="ARBA" id="ARBA00023273"/>
    </source>
</evidence>
<dbReference type="EnsemblMetazoa" id="CapteT115634">
    <property type="protein sequence ID" value="CapteP115634"/>
    <property type="gene ID" value="CapteG115634"/>
</dbReference>
<evidence type="ECO:0000256" key="12">
    <source>
        <dbReference type="ARBA" id="ARBA00074727"/>
    </source>
</evidence>
<dbReference type="Pfam" id="PF00400">
    <property type="entry name" value="WD40"/>
    <property type="match status" value="3"/>
</dbReference>
<evidence type="ECO:0000256" key="6">
    <source>
        <dbReference type="ARBA" id="ARBA00023054"/>
    </source>
</evidence>
<comment type="subcellular location">
    <subcellularLocation>
        <location evidence="1">Cytoplasm</location>
        <location evidence="1">Cytoskeleton</location>
        <location evidence="1">Flagellum axoneme</location>
    </subcellularLocation>
</comment>
<dbReference type="AlphaFoldDB" id="R7USI4"/>
<dbReference type="PANTHER" id="PTHR14885:SF3">
    <property type="entry name" value="CILIA- AND FLAGELLA-ASSOCIATED PROTEIN 44"/>
    <property type="match status" value="1"/>
</dbReference>
<dbReference type="SMART" id="SM00320">
    <property type="entry name" value="WD40"/>
    <property type="match status" value="10"/>
</dbReference>
<feature type="domain" description="EML-like first beta-propeller" evidence="14">
    <location>
        <begin position="94"/>
        <end position="304"/>
    </location>
</feature>
<evidence type="ECO:0000256" key="8">
    <source>
        <dbReference type="ARBA" id="ARBA00023212"/>
    </source>
</evidence>
<dbReference type="GO" id="GO:0060285">
    <property type="term" value="P:cilium-dependent cell motility"/>
    <property type="evidence" value="ECO:0007669"/>
    <property type="project" value="UniProtKB-ARBA"/>
</dbReference>
<proteinExistence type="inferred from homology"/>
<evidence type="ECO:0000313" key="16">
    <source>
        <dbReference type="EnsemblMetazoa" id="CapteP115634"/>
    </source>
</evidence>
<dbReference type="OMA" id="XVLSGSE"/>
<keyword evidence="9" id="KW-0966">Cell projection</keyword>
<evidence type="ECO:0000256" key="5">
    <source>
        <dbReference type="ARBA" id="ARBA00022846"/>
    </source>
</evidence>
<dbReference type="EMBL" id="KB298217">
    <property type="protein sequence ID" value="ELU09474.1"/>
    <property type="molecule type" value="Genomic_DNA"/>
</dbReference>
<keyword evidence="7" id="KW-0969">Cilium</keyword>
<comment type="similarity">
    <text evidence="11">Belongs to the CFAP44 family.</text>
</comment>
<dbReference type="OrthoDB" id="1935234at2759"/>
<feature type="coiled-coil region" evidence="13">
    <location>
        <begin position="581"/>
        <end position="612"/>
    </location>
</feature>
<keyword evidence="4" id="KW-0677">Repeat</keyword>
<protein>
    <recommendedName>
        <fullName evidence="12">Cilia- and flagella-associated protein 44</fullName>
    </recommendedName>
</protein>
<dbReference type="HOGENOM" id="CLU_009971_0_0_1"/>
<dbReference type="InterPro" id="IPR001680">
    <property type="entry name" value="WD40_rpt"/>
</dbReference>
<sequence>MSNEHKDDNTPKIPEDFFYDHKDHVSQANVSEDSGLPSDLLTLHHSFGYDCKRRANLHIIDKEHIIFIAGNMLEIVNINTKEQIHLRSTSGGGIGAVAVHPSRKYIAVGEKGAGPNINIYTFPDLKLYRILRGGTEKAYAYLDFNPNGSLLASVGADPDFMLTLWDWKQEMTVLRSKAFSQEVVRVTFSAELEGQLTSSGTGHIRFWKMANTFTGLKLQGQLGKFGKKEISDIEGYVELPDGKVLSGSEQGNLLLWDGGLIKVEICRKGKKSCHEGAIQQIVMDEGELMTIGVDGCVRVWDFETIDTADTTDEADLFEMEPMNELHVGSGVQLKSIVKSADLEEPTMWYAQDANGGIWKLDLSFSFTSQAPEQLFSFHAGPITGCDTCPVSHLAASTGIDKTVRVYDYVAKQPLCTSHFNCQGASLIWVPKIVDPKGGNILVGFEDGVVRLLNFQEKEKVDVHGRKQKNLSELALVQAFKPHTGCVTSLSIDSTGEILATGGADHSVFFLNINKNYEPIGFVKTPSPVTHLEWSPSHFDRNTLLVCCNEGQVMEIEAPEEGKYDTSHTFLLSGLKIRTHDFKSVKSRLRKAKEEEERLKKEEEEKRIRIERGLETDSDHGDEGTDLHYDNICKCMLINSDEKEKAPEEDTWEPYIPAEPSPILRGFHAKDQGKFWLSMGDFDAGYLYECEFLDDEEKKKVSANDLYEPTRTVAIHESKDVPISCIKFSAGGKQILMGLEDGSVRIQPLHNEDPGLMGSYWALNIHDTNYGRICHLATSFDDKFLFTVGADGNFFTFEIMEADKLEQKMTEARANIPSARKELEEKPIDDIDDPKAYSIEDAKQKSEYDRMIKLAEQKKEGVRGKVHEMRSKFKNLLERNGKLPPHLQLNRKVC</sequence>
<dbReference type="FunFam" id="2.130.10.10:FF:000401">
    <property type="entry name" value="Cilia- and flagella-associated protein 44"/>
    <property type="match status" value="1"/>
</dbReference>
<keyword evidence="3" id="KW-0853">WD repeat</keyword>
<reference evidence="15 17" key="2">
    <citation type="journal article" date="2013" name="Nature">
        <title>Insights into bilaterian evolution from three spiralian genomes.</title>
        <authorList>
            <person name="Simakov O."/>
            <person name="Marletaz F."/>
            <person name="Cho S.J."/>
            <person name="Edsinger-Gonzales E."/>
            <person name="Havlak P."/>
            <person name="Hellsten U."/>
            <person name="Kuo D.H."/>
            <person name="Larsson T."/>
            <person name="Lv J."/>
            <person name="Arendt D."/>
            <person name="Savage R."/>
            <person name="Osoegawa K."/>
            <person name="de Jong P."/>
            <person name="Grimwood J."/>
            <person name="Chapman J.A."/>
            <person name="Shapiro H."/>
            <person name="Aerts A."/>
            <person name="Otillar R.P."/>
            <person name="Terry A.Y."/>
            <person name="Boore J.L."/>
            <person name="Grigoriev I.V."/>
            <person name="Lindberg D.R."/>
            <person name="Seaver E.C."/>
            <person name="Weisblat D.A."/>
            <person name="Putnam N.H."/>
            <person name="Rokhsar D.S."/>
        </authorList>
    </citation>
    <scope>NUCLEOTIDE SEQUENCE</scope>
    <source>
        <strain evidence="15 17">I ESC-2004</strain>
    </source>
</reference>
<dbReference type="SUPFAM" id="SSF50998">
    <property type="entry name" value="Quinoprotein alcohol dehydrogenase-like"/>
    <property type="match status" value="1"/>
</dbReference>
<organism evidence="15">
    <name type="scientific">Capitella teleta</name>
    <name type="common">Polychaete worm</name>
    <dbReference type="NCBI Taxonomy" id="283909"/>
    <lineage>
        <taxon>Eukaryota</taxon>
        <taxon>Metazoa</taxon>
        <taxon>Spiralia</taxon>
        <taxon>Lophotrochozoa</taxon>
        <taxon>Annelida</taxon>
        <taxon>Polychaeta</taxon>
        <taxon>Sedentaria</taxon>
        <taxon>Scolecida</taxon>
        <taxon>Capitellidae</taxon>
        <taxon>Capitella</taxon>
    </lineage>
</organism>
<dbReference type="Pfam" id="PF23409">
    <property type="entry name" value="Beta-prop_EML"/>
    <property type="match status" value="1"/>
</dbReference>